<feature type="region of interest" description="Disordered" evidence="2">
    <location>
        <begin position="886"/>
        <end position="921"/>
    </location>
</feature>
<comment type="caution">
    <text evidence="4">The sequence shown here is derived from an EMBL/GenBank/DDBJ whole genome shotgun (WGS) entry which is preliminary data.</text>
</comment>
<reference evidence="4" key="1">
    <citation type="journal article" date="2020" name="Fungal Divers.">
        <title>Resolving the Mortierellaceae phylogeny through synthesis of multi-gene phylogenetics and phylogenomics.</title>
        <authorList>
            <person name="Vandepol N."/>
            <person name="Liber J."/>
            <person name="Desiro A."/>
            <person name="Na H."/>
            <person name="Kennedy M."/>
            <person name="Barry K."/>
            <person name="Grigoriev I.V."/>
            <person name="Miller A.N."/>
            <person name="O'Donnell K."/>
            <person name="Stajich J.E."/>
            <person name="Bonito G."/>
        </authorList>
    </citation>
    <scope>NUCLEOTIDE SEQUENCE</scope>
    <source>
        <strain evidence="4">NRRL 2769</strain>
    </source>
</reference>
<feature type="region of interest" description="Disordered" evidence="2">
    <location>
        <begin position="304"/>
        <end position="331"/>
    </location>
</feature>
<evidence type="ECO:0000259" key="3">
    <source>
        <dbReference type="PROSITE" id="PS51472"/>
    </source>
</evidence>
<feature type="compositionally biased region" description="Low complexity" evidence="2">
    <location>
        <begin position="278"/>
        <end position="288"/>
    </location>
</feature>
<name>A0A9P6MTT9_9FUNG</name>
<evidence type="ECO:0000313" key="4">
    <source>
        <dbReference type="EMBL" id="KAG0013354.1"/>
    </source>
</evidence>
<feature type="compositionally biased region" description="Low complexity" evidence="2">
    <location>
        <begin position="827"/>
        <end position="849"/>
    </location>
</feature>
<feature type="compositionally biased region" description="Polar residues" evidence="2">
    <location>
        <begin position="48"/>
        <end position="65"/>
    </location>
</feature>
<evidence type="ECO:0000313" key="5">
    <source>
        <dbReference type="Proteomes" id="UP000703661"/>
    </source>
</evidence>
<dbReference type="Proteomes" id="UP000703661">
    <property type="component" value="Unassembled WGS sequence"/>
</dbReference>
<keyword evidence="1" id="KW-0653">Protein transport</keyword>
<dbReference type="GO" id="GO:0051028">
    <property type="term" value="P:mRNA transport"/>
    <property type="evidence" value="ECO:0007669"/>
    <property type="project" value="UniProtKB-UniRule"/>
</dbReference>
<evidence type="ECO:0000256" key="1">
    <source>
        <dbReference type="PROSITE-ProRule" id="PRU00804"/>
    </source>
</evidence>
<feature type="region of interest" description="Disordered" evidence="2">
    <location>
        <begin position="354"/>
        <end position="374"/>
    </location>
</feature>
<keyword evidence="1" id="KW-0813">Transport</keyword>
<dbReference type="InterPro" id="IPR012677">
    <property type="entry name" value="Nucleotide-bd_a/b_plait_sf"/>
</dbReference>
<gene>
    <name evidence="4" type="primary">NUP35</name>
    <name evidence="4" type="ORF">BGZ80_011125</name>
</gene>
<dbReference type="PROSITE" id="PS51472">
    <property type="entry name" value="RRM_NUP35"/>
    <property type="match status" value="1"/>
</dbReference>
<feature type="compositionally biased region" description="Polar residues" evidence="2">
    <location>
        <begin position="256"/>
        <end position="277"/>
    </location>
</feature>
<feature type="compositionally biased region" description="Polar residues" evidence="2">
    <location>
        <begin position="432"/>
        <end position="441"/>
    </location>
</feature>
<dbReference type="EMBL" id="JAAAID010000857">
    <property type="protein sequence ID" value="KAG0013354.1"/>
    <property type="molecule type" value="Genomic_DNA"/>
</dbReference>
<sequence>MFTFNVSGSSSHGRSSQGSSKSDYVPSTYIAKQLALEEEAKRKREQDGGQQDTHSSFQPDLSQGWPNRDEVLAPGYSAGPLGYELPKSSLHSSRTSQQLLSESVRLQESRFDSGAGVGQSDHSNASTGAFNLRSTTSAEPIPDQSTFVGSSSTASKGILRNDRPEFSKEDIQKRNSTVRFSGVAPELTTPRPQSPSIFNQGAASSFFPNGHLSTSGGVSNLHSALKENGKVDVLSHRGATSSSSLNSSLGPALGSVSGTAQSPQSYSSPRMMNSELNTSSIRGNSISGNGTSGSSFFLGLESSSMRQSGKLSNTHGKGSRGEDEEDKDKERYLPAILLSTASGLKGSKIEPFVDGKTEWDSDPFQQTGPSRDGNPRVAPHLIGEDAPPADTLYDIAQKEKYYSHHTATLSQFATPNTNSRFNTEADHLGREGSSSNGTTLSKADESYDSIITYGFPPEAASYMLNQFRAFGTVVRCETGSYGRVESESFNWLKIQYAGAWAARNAVSRHLQSVGKFIVGVHACRSFSTTHPSNMSMDTSDDGSGYKVINDLTDAEAREVEEGVDRLLRMRAQGLNSSSSQSRAGAQVEATKARHASLNESWNQGTSALGASQSSTISMGYSPTRTLSDSISSAPARTSTLDQDDDDMAYILGHSLTSGGSLARSGRGRGFEREKAEFLRSRSTDQHLGQDQDAKRVGVDGGILPESQPVETGSVGFRPLFGQNESRGLYASGSGSGLGSTQYQQQQQQQIQLFEQRQHPDAFPGSQQNHLSLRRPTFGNSVTSDTTLFAASGGVLLDASVSSSSDGPSSSSPFHVQKKQRLSSNLFAPTSVSSPSLPSSSNSGGNAPLSQFGRGRDRSTLLVDDPSLVDQWGVPLLNKVAQTTPATATSSSSAAGSAAGRTTNPAAAGSTPGSAGQSTAAAASESMISSVLTMAKKRLFWG</sequence>
<feature type="region of interest" description="Disordered" evidence="2">
    <location>
        <begin position="237"/>
        <end position="288"/>
    </location>
</feature>
<dbReference type="InterPro" id="IPR007846">
    <property type="entry name" value="RRM_NUP35_dom"/>
</dbReference>
<feature type="compositionally biased region" description="Low complexity" evidence="2">
    <location>
        <begin position="238"/>
        <end position="255"/>
    </location>
</feature>
<feature type="region of interest" description="Disordered" evidence="2">
    <location>
        <begin position="827"/>
        <end position="853"/>
    </location>
</feature>
<feature type="region of interest" description="Disordered" evidence="2">
    <location>
        <begin position="414"/>
        <end position="441"/>
    </location>
</feature>
<feature type="compositionally biased region" description="Low complexity" evidence="2">
    <location>
        <begin position="725"/>
        <end position="751"/>
    </location>
</feature>
<dbReference type="GO" id="GO:0005643">
    <property type="term" value="C:nuclear pore"/>
    <property type="evidence" value="ECO:0007669"/>
    <property type="project" value="UniProtKB-UniRule"/>
</dbReference>
<dbReference type="Gene3D" id="3.30.70.330">
    <property type="match status" value="1"/>
</dbReference>
<feature type="compositionally biased region" description="Basic and acidic residues" evidence="2">
    <location>
        <begin position="677"/>
        <end position="697"/>
    </location>
</feature>
<proteinExistence type="predicted"/>
<feature type="region of interest" description="Disordered" evidence="2">
    <location>
        <begin position="677"/>
        <end position="751"/>
    </location>
</feature>
<feature type="compositionally biased region" description="Polar residues" evidence="2">
    <location>
        <begin position="89"/>
        <end position="104"/>
    </location>
</feature>
<feature type="region of interest" description="Disordered" evidence="2">
    <location>
        <begin position="1"/>
        <end position="220"/>
    </location>
</feature>
<dbReference type="AlphaFoldDB" id="A0A9P6MTT9"/>
<keyword evidence="1" id="KW-0811">Translocation</keyword>
<evidence type="ECO:0000256" key="2">
    <source>
        <dbReference type="SAM" id="MobiDB-lite"/>
    </source>
</evidence>
<keyword evidence="1" id="KW-0539">Nucleus</keyword>
<dbReference type="Pfam" id="PF05172">
    <property type="entry name" value="RRM_Nup35"/>
    <property type="match status" value="1"/>
</dbReference>
<feature type="compositionally biased region" description="Polar residues" evidence="2">
    <location>
        <begin position="120"/>
        <end position="155"/>
    </location>
</feature>
<keyword evidence="1" id="KW-0509">mRNA transport</keyword>
<feature type="compositionally biased region" description="Basic and acidic residues" evidence="2">
    <location>
        <begin position="159"/>
        <end position="173"/>
    </location>
</feature>
<protein>
    <submittedName>
        <fullName evidence="4">Nucleoporin nup35</fullName>
    </submittedName>
</protein>
<feature type="compositionally biased region" description="Low complexity" evidence="2">
    <location>
        <begin position="7"/>
        <end position="22"/>
    </location>
</feature>
<organism evidence="4 5">
    <name type="scientific">Entomortierella chlamydospora</name>
    <dbReference type="NCBI Taxonomy" id="101097"/>
    <lineage>
        <taxon>Eukaryota</taxon>
        <taxon>Fungi</taxon>
        <taxon>Fungi incertae sedis</taxon>
        <taxon>Mucoromycota</taxon>
        <taxon>Mortierellomycotina</taxon>
        <taxon>Mortierellomycetes</taxon>
        <taxon>Mortierellales</taxon>
        <taxon>Mortierellaceae</taxon>
        <taxon>Entomortierella</taxon>
    </lineage>
</organism>
<keyword evidence="5" id="KW-1185">Reference proteome</keyword>
<keyword evidence="1" id="KW-0906">Nuclear pore complex</keyword>
<accession>A0A9P6MTT9</accession>
<feature type="compositionally biased region" description="Polar residues" evidence="2">
    <location>
        <begin position="190"/>
        <end position="220"/>
    </location>
</feature>
<feature type="domain" description="RRM Nup35-type" evidence="3">
    <location>
        <begin position="444"/>
        <end position="530"/>
    </location>
</feature>
<feature type="compositionally biased region" description="Polar residues" evidence="2">
    <location>
        <begin position="305"/>
        <end position="315"/>
    </location>
</feature>
<feature type="compositionally biased region" description="Basic and acidic residues" evidence="2">
    <location>
        <begin position="38"/>
        <end position="47"/>
    </location>
</feature>